<dbReference type="OMA" id="GCYVNLL"/>
<keyword evidence="11 13" id="KW-0807">Transducer</keyword>
<comment type="caution">
    <text evidence="17">The sequence shown here is derived from an EMBL/GenBank/DDBJ whole genome shotgun (WGS) entry which is preliminary data.</text>
</comment>
<dbReference type="EMBL" id="JPKZ01003185">
    <property type="protein sequence ID" value="KHN72889.1"/>
    <property type="molecule type" value="Genomic_DNA"/>
</dbReference>
<sequence length="520" mass="59102">MPELELEDDCRFRPTTENYVTIISFCLIFCLSVVGNSVVVVVIVQQRTMRSITNIYLLNLAISDLMLSVVCMPPTLVSSVIYCWMFGDLLCKLFAYLQPVVVTASAYTLAVIAFERYYAICRPLHSRIWQTRSHAYAMISLVWIISVLANFFMLFMFELQSYNINGLTCAPRYKPIIHFGYQIYMTSVLLLIPLFLMIALYGSVIHSLKMGMKLDIAAVGGSIFDTENSIDDIDQEIQRPSLYQRLRSTVRFHRKCASDFVQRKSKSARACMGDGIVRPDAIPSSSSVYARSISVTGLTTEQRLRSTHSEKAFIAKQRVIRMLIVIVIIFFCCWTPNYMWWLLLTAQDSFQAFDVWNSQLNTAITVLCYISSCANPITYCFLNKKFRTALLLSFGCRKAAMRRHHFQKVYLPVNGAVNNNVSPPQKTEEDFAAAVRSSANGVRTHYPPRSSSMTLRERGRVYNNGGRLSNKQCANDGFLLKSEEEAVNEVLLDKKSKSGEEQSYTRTKSNGARRSFESNF</sequence>
<dbReference type="PRINTS" id="PR00237">
    <property type="entry name" value="GPCRRHODOPSN"/>
</dbReference>
<dbReference type="GO" id="GO:0008188">
    <property type="term" value="F:neuropeptide receptor activity"/>
    <property type="evidence" value="ECO:0007669"/>
    <property type="project" value="TreeGrafter"/>
</dbReference>
<keyword evidence="9 13" id="KW-0675">Receptor</keyword>
<evidence type="ECO:0000256" key="14">
    <source>
        <dbReference type="SAM" id="MobiDB-lite"/>
    </source>
</evidence>
<evidence type="ECO:0000256" key="1">
    <source>
        <dbReference type="ARBA" id="ARBA00004651"/>
    </source>
</evidence>
<dbReference type="InterPro" id="IPR000276">
    <property type="entry name" value="GPCR_Rhodpsn"/>
</dbReference>
<evidence type="ECO:0000256" key="12">
    <source>
        <dbReference type="ARBA" id="ARBA00023288"/>
    </source>
</evidence>
<dbReference type="STRING" id="6265.A0A0B2UUG8"/>
<keyword evidence="2" id="KW-1003">Cell membrane</keyword>
<organism evidence="17 18">
    <name type="scientific">Toxocara canis</name>
    <name type="common">Canine roundworm</name>
    <dbReference type="NCBI Taxonomy" id="6265"/>
    <lineage>
        <taxon>Eukaryota</taxon>
        <taxon>Metazoa</taxon>
        <taxon>Ecdysozoa</taxon>
        <taxon>Nematoda</taxon>
        <taxon>Chromadorea</taxon>
        <taxon>Rhabditida</taxon>
        <taxon>Spirurina</taxon>
        <taxon>Ascaridomorpha</taxon>
        <taxon>Ascaridoidea</taxon>
        <taxon>Toxocaridae</taxon>
        <taxon>Toxocara</taxon>
    </lineage>
</organism>
<evidence type="ECO:0000256" key="13">
    <source>
        <dbReference type="RuleBase" id="RU000688"/>
    </source>
</evidence>
<dbReference type="SUPFAM" id="SSF81321">
    <property type="entry name" value="Family A G protein-coupled receptor-like"/>
    <property type="match status" value="1"/>
</dbReference>
<evidence type="ECO:0000256" key="7">
    <source>
        <dbReference type="ARBA" id="ARBA00023139"/>
    </source>
</evidence>
<evidence type="ECO:0000259" key="16">
    <source>
        <dbReference type="PROSITE" id="PS50262"/>
    </source>
</evidence>
<protein>
    <submittedName>
        <fullName evidence="17">Cholecystokinin receptor</fullName>
    </submittedName>
</protein>
<evidence type="ECO:0000256" key="9">
    <source>
        <dbReference type="ARBA" id="ARBA00023170"/>
    </source>
</evidence>
<dbReference type="CDD" id="cd14993">
    <property type="entry name" value="7tmA_CCKR-like"/>
    <property type="match status" value="1"/>
</dbReference>
<feature type="compositionally biased region" description="Polar residues" evidence="14">
    <location>
        <begin position="501"/>
        <end position="520"/>
    </location>
</feature>
<gene>
    <name evidence="17" type="primary">cckar</name>
    <name evidence="17" type="ORF">Tcan_07724</name>
</gene>
<comment type="similarity">
    <text evidence="13">Belongs to the G-protein coupled receptor 1 family.</text>
</comment>
<dbReference type="PROSITE" id="PS00237">
    <property type="entry name" value="G_PROTEIN_RECEP_F1_1"/>
    <property type="match status" value="1"/>
</dbReference>
<dbReference type="Gene3D" id="1.20.1070.10">
    <property type="entry name" value="Rhodopsin 7-helix transmembrane proteins"/>
    <property type="match status" value="1"/>
</dbReference>
<comment type="subcellular location">
    <subcellularLocation>
        <location evidence="1">Cell membrane</location>
        <topology evidence="1">Multi-pass membrane protein</topology>
    </subcellularLocation>
</comment>
<accession>A0A0B2UUG8</accession>
<keyword evidence="3 13" id="KW-0812">Transmembrane</keyword>
<dbReference type="Pfam" id="PF00001">
    <property type="entry name" value="7tm_1"/>
    <property type="match status" value="1"/>
</dbReference>
<name>A0A0B2UUG8_TOXCA</name>
<dbReference type="AlphaFoldDB" id="A0A0B2UUG8"/>
<dbReference type="OrthoDB" id="10037617at2759"/>
<evidence type="ECO:0000313" key="18">
    <source>
        <dbReference type="Proteomes" id="UP000031036"/>
    </source>
</evidence>
<feature type="transmembrane region" description="Helical" evidence="15">
    <location>
        <begin position="93"/>
        <end position="114"/>
    </location>
</feature>
<evidence type="ECO:0000256" key="4">
    <source>
        <dbReference type="ARBA" id="ARBA00022989"/>
    </source>
</evidence>
<evidence type="ECO:0000256" key="6">
    <source>
        <dbReference type="ARBA" id="ARBA00023136"/>
    </source>
</evidence>
<keyword evidence="8" id="KW-1015">Disulfide bond</keyword>
<evidence type="ECO:0000256" key="3">
    <source>
        <dbReference type="ARBA" id="ARBA00022692"/>
    </source>
</evidence>
<feature type="region of interest" description="Disordered" evidence="14">
    <location>
        <begin position="492"/>
        <end position="520"/>
    </location>
</feature>
<dbReference type="Proteomes" id="UP000031036">
    <property type="component" value="Unassembled WGS sequence"/>
</dbReference>
<keyword evidence="6 15" id="KW-0472">Membrane</keyword>
<evidence type="ECO:0000256" key="8">
    <source>
        <dbReference type="ARBA" id="ARBA00023157"/>
    </source>
</evidence>
<dbReference type="PANTHER" id="PTHR24238">
    <property type="entry name" value="G-PROTEIN COUPLED RECEPTOR"/>
    <property type="match status" value="1"/>
</dbReference>
<feature type="transmembrane region" description="Helical" evidence="15">
    <location>
        <begin position="20"/>
        <end position="44"/>
    </location>
</feature>
<evidence type="ECO:0000256" key="10">
    <source>
        <dbReference type="ARBA" id="ARBA00023180"/>
    </source>
</evidence>
<evidence type="ECO:0000256" key="15">
    <source>
        <dbReference type="SAM" id="Phobius"/>
    </source>
</evidence>
<feature type="domain" description="G-protein coupled receptors family 1 profile" evidence="16">
    <location>
        <begin position="35"/>
        <end position="379"/>
    </location>
</feature>
<dbReference type="PANTHER" id="PTHR24238:SF75">
    <property type="entry name" value="CHOLECYSTOKININ-LIKE RECEPTOR AT 17D1-RELATED"/>
    <property type="match status" value="1"/>
</dbReference>
<evidence type="ECO:0000313" key="17">
    <source>
        <dbReference type="EMBL" id="KHN72889.1"/>
    </source>
</evidence>
<keyword evidence="10" id="KW-0325">Glycoprotein</keyword>
<dbReference type="PROSITE" id="PS50262">
    <property type="entry name" value="G_PROTEIN_RECEP_F1_2"/>
    <property type="match status" value="1"/>
</dbReference>
<keyword evidence="18" id="KW-1185">Reference proteome</keyword>
<keyword evidence="5 13" id="KW-0297">G-protein coupled receptor</keyword>
<feature type="transmembrane region" description="Helical" evidence="15">
    <location>
        <begin position="363"/>
        <end position="382"/>
    </location>
</feature>
<dbReference type="PRINTS" id="PR01822">
    <property type="entry name" value="CCYSTOKININR"/>
</dbReference>
<proteinExistence type="inferred from homology"/>
<keyword evidence="4 15" id="KW-1133">Transmembrane helix</keyword>
<feature type="transmembrane region" description="Helical" evidence="15">
    <location>
        <begin position="65"/>
        <end position="87"/>
    </location>
</feature>
<dbReference type="GO" id="GO:0005886">
    <property type="term" value="C:plasma membrane"/>
    <property type="evidence" value="ECO:0007669"/>
    <property type="project" value="UniProtKB-SubCell"/>
</dbReference>
<evidence type="ECO:0000256" key="2">
    <source>
        <dbReference type="ARBA" id="ARBA00022475"/>
    </source>
</evidence>
<evidence type="ECO:0000256" key="11">
    <source>
        <dbReference type="ARBA" id="ARBA00023224"/>
    </source>
</evidence>
<keyword evidence="7" id="KW-0564">Palmitate</keyword>
<feature type="transmembrane region" description="Helical" evidence="15">
    <location>
        <begin position="319"/>
        <end position="343"/>
    </location>
</feature>
<feature type="transmembrane region" description="Helical" evidence="15">
    <location>
        <begin position="181"/>
        <end position="204"/>
    </location>
</feature>
<dbReference type="InterPro" id="IPR017452">
    <property type="entry name" value="GPCR_Rhodpsn_7TM"/>
</dbReference>
<reference evidence="17 18" key="1">
    <citation type="submission" date="2014-11" db="EMBL/GenBank/DDBJ databases">
        <title>Genetic blueprint of the zoonotic pathogen Toxocara canis.</title>
        <authorList>
            <person name="Zhu X.-Q."/>
            <person name="Korhonen P.K."/>
            <person name="Cai H."/>
            <person name="Young N.D."/>
            <person name="Nejsum P."/>
            <person name="von Samson-Himmelstjerna G."/>
            <person name="Boag P.R."/>
            <person name="Tan P."/>
            <person name="Li Q."/>
            <person name="Min J."/>
            <person name="Yang Y."/>
            <person name="Wang X."/>
            <person name="Fang X."/>
            <person name="Hall R.S."/>
            <person name="Hofmann A."/>
            <person name="Sternberg P.W."/>
            <person name="Jex A.R."/>
            <person name="Gasser R.B."/>
        </authorList>
    </citation>
    <scope>NUCLEOTIDE SEQUENCE [LARGE SCALE GENOMIC DNA]</scope>
    <source>
        <strain evidence="17">PN_DK_2014</strain>
    </source>
</reference>
<dbReference type="InterPro" id="IPR009126">
    <property type="entry name" value="Cholcskin_rcpt"/>
</dbReference>
<feature type="transmembrane region" description="Helical" evidence="15">
    <location>
        <begin position="135"/>
        <end position="157"/>
    </location>
</feature>
<evidence type="ECO:0000256" key="5">
    <source>
        <dbReference type="ARBA" id="ARBA00023040"/>
    </source>
</evidence>
<keyword evidence="12" id="KW-0449">Lipoprotein</keyword>